<evidence type="ECO:0000256" key="6">
    <source>
        <dbReference type="ARBA" id="ARBA00023211"/>
    </source>
</evidence>
<comment type="caution">
    <text evidence="13">The sequence shown here is derived from an EMBL/GenBank/DDBJ whole genome shotgun (WGS) entry which is preliminary data.</text>
</comment>
<dbReference type="UniPathway" id="UPA00056">
    <property type="reaction ID" value="UER00092"/>
</dbReference>
<feature type="domain" description="1-deoxy-D-xylulose 5-phosphate reductoisomerase N-terminal" evidence="10">
    <location>
        <begin position="4"/>
        <end position="130"/>
    </location>
</feature>
<evidence type="ECO:0000259" key="12">
    <source>
        <dbReference type="Pfam" id="PF13288"/>
    </source>
</evidence>
<dbReference type="Gene3D" id="3.40.50.720">
    <property type="entry name" value="NAD(P)-binding Rossmann-like Domain"/>
    <property type="match status" value="1"/>
</dbReference>
<feature type="binding site" evidence="9">
    <location>
        <position position="12"/>
    </location>
    <ligand>
        <name>NADPH</name>
        <dbReference type="ChEBI" id="CHEBI:57783"/>
    </ligand>
</feature>
<feature type="binding site" evidence="9">
    <location>
        <position position="13"/>
    </location>
    <ligand>
        <name>NADPH</name>
        <dbReference type="ChEBI" id="CHEBI:57783"/>
    </ligand>
</feature>
<dbReference type="RefSeq" id="WP_155111309.1">
    <property type="nucleotide sequence ID" value="NZ_WMIB01000002.1"/>
</dbReference>
<feature type="domain" description="DXP reductoisomerase C-terminal" evidence="12">
    <location>
        <begin position="259"/>
        <end position="376"/>
    </location>
</feature>
<comment type="cofactor">
    <cofactor evidence="9">
        <name>Mg(2+)</name>
        <dbReference type="ChEBI" id="CHEBI:18420"/>
    </cofactor>
    <cofactor evidence="9">
        <name>Mn(2+)</name>
        <dbReference type="ChEBI" id="CHEBI:29035"/>
    </cofactor>
</comment>
<evidence type="ECO:0000259" key="10">
    <source>
        <dbReference type="Pfam" id="PF02670"/>
    </source>
</evidence>
<keyword evidence="5 9" id="KW-0560">Oxidoreductase</keyword>
<dbReference type="InterPro" id="IPR013644">
    <property type="entry name" value="DXP_reductoisomerase_C"/>
</dbReference>
<feature type="binding site" evidence="9">
    <location>
        <position position="150"/>
    </location>
    <ligand>
        <name>Mn(2+)</name>
        <dbReference type="ChEBI" id="CHEBI:29035"/>
    </ligand>
</feature>
<dbReference type="GO" id="GO:0070402">
    <property type="term" value="F:NADPH binding"/>
    <property type="evidence" value="ECO:0007669"/>
    <property type="project" value="InterPro"/>
</dbReference>
<feature type="binding site" evidence="9">
    <location>
        <position position="10"/>
    </location>
    <ligand>
        <name>NADPH</name>
        <dbReference type="ChEBI" id="CHEBI:57783"/>
    </ligand>
</feature>
<name>A0A7X2S4R4_9BACI</name>
<keyword evidence="7 9" id="KW-0414">Isoprene biosynthesis</keyword>
<sequence length="383" mass="42216">MKRISLLGATGSIGIQTLEVIREHPEEFGLAAITFGSNMEAGRRIIREFMPRFVSVKEQADYEKLKDEFSGEPVTFSWGEDGNIEAAVHHEADTVVNALLGSIGLVPTLKAIEAKKTVAIANKETLVTAGHLVTEAAKKHGTVLLPVDSEHSAIFQCLQGEDPASVSRLILTASGGSFRDRSRKELEGVTVEEALNHPNWSMGAKITIDSATMMNKGLEVIEAFWLFGIPYSRIDVLLHKESIIHSMAEFEDGSVKAQLGTPDMKVPIQYALTHPSRLPLKNTSRLNLWEQGKLHFSKPDFDRFKCLHFAYESGKMGGTMPAVLNAANEEAVAQFLAGRLEFLEIENRIEQALEAHSIIQNPDLEAIQHADQEARALVRSLLN</sequence>
<dbReference type="Pfam" id="PF02670">
    <property type="entry name" value="DXP_reductoisom"/>
    <property type="match status" value="1"/>
</dbReference>
<evidence type="ECO:0000259" key="11">
    <source>
        <dbReference type="Pfam" id="PF08436"/>
    </source>
</evidence>
<dbReference type="EMBL" id="WMIB01000002">
    <property type="protein sequence ID" value="MTH52776.1"/>
    <property type="molecule type" value="Genomic_DNA"/>
</dbReference>
<feature type="binding site" evidence="9">
    <location>
        <position position="148"/>
    </location>
    <ligand>
        <name>Mn(2+)</name>
        <dbReference type="ChEBI" id="CHEBI:29035"/>
    </ligand>
</feature>
<protein>
    <recommendedName>
        <fullName evidence="9">1-deoxy-D-xylulose 5-phosphate reductoisomerase</fullName>
        <shortName evidence="9">DXP reductoisomerase</shortName>
        <ecNumber evidence="9">1.1.1.267</ecNumber>
    </recommendedName>
    <alternativeName>
        <fullName evidence="9">1-deoxyxylulose-5-phosphate reductoisomerase</fullName>
    </alternativeName>
    <alternativeName>
        <fullName evidence="9">2-C-methyl-D-erythritol 4-phosphate synthase</fullName>
    </alternativeName>
</protein>
<dbReference type="InterPro" id="IPR013512">
    <property type="entry name" value="DXP_reductoisomerase_N"/>
</dbReference>
<keyword evidence="4 9" id="KW-0521">NADP</keyword>
<dbReference type="SUPFAM" id="SSF51735">
    <property type="entry name" value="NAD(P)-binding Rossmann-fold domains"/>
    <property type="match status" value="1"/>
</dbReference>
<feature type="domain" description="1-deoxy-D-xylulose 5-phosphate reductoisomerase C-terminal" evidence="11">
    <location>
        <begin position="144"/>
        <end position="227"/>
    </location>
</feature>
<keyword evidence="3 9" id="KW-0479">Metal-binding</keyword>
<reference evidence="13 14" key="1">
    <citation type="journal article" date="2017" name="Int. J. Syst. Evol. Microbiol.">
        <title>Bacillus mangrovi sp. nov., isolated from a sediment sample from a mangrove forest.</title>
        <authorList>
            <person name="Gupta V."/>
            <person name="Singh P.K."/>
            <person name="Korpole S."/>
            <person name="Tanuku N.R.S."/>
            <person name="Pinnaka A.K."/>
        </authorList>
    </citation>
    <scope>NUCLEOTIDE SEQUENCE [LARGE SCALE GENOMIC DNA]</scope>
    <source>
        <strain evidence="13 14">KCTC 33872</strain>
    </source>
</reference>
<evidence type="ECO:0000256" key="8">
    <source>
        <dbReference type="ARBA" id="ARBA00048543"/>
    </source>
</evidence>
<feature type="binding site" evidence="9">
    <location>
        <position position="219"/>
    </location>
    <ligand>
        <name>1-deoxy-D-xylulose 5-phosphate</name>
        <dbReference type="ChEBI" id="CHEBI:57792"/>
    </ligand>
</feature>
<feature type="binding site" evidence="9">
    <location>
        <position position="122"/>
    </location>
    <ligand>
        <name>NADPH</name>
        <dbReference type="ChEBI" id="CHEBI:57783"/>
    </ligand>
</feature>
<feature type="binding site" evidence="9">
    <location>
        <position position="210"/>
    </location>
    <ligand>
        <name>1-deoxy-D-xylulose 5-phosphate</name>
        <dbReference type="ChEBI" id="CHEBI:57792"/>
    </ligand>
</feature>
<evidence type="ECO:0000256" key="7">
    <source>
        <dbReference type="ARBA" id="ARBA00023229"/>
    </source>
</evidence>
<feature type="binding site" evidence="9">
    <location>
        <position position="219"/>
    </location>
    <ligand>
        <name>Mn(2+)</name>
        <dbReference type="ChEBI" id="CHEBI:29035"/>
    </ligand>
</feature>
<comment type="pathway">
    <text evidence="1 9">Isoprenoid biosynthesis; isopentenyl diphosphate biosynthesis via DXP pathway; isopentenyl diphosphate from 1-deoxy-D-xylulose 5-phosphate: step 1/6.</text>
</comment>
<evidence type="ECO:0000256" key="9">
    <source>
        <dbReference type="HAMAP-Rule" id="MF_00183"/>
    </source>
</evidence>
<dbReference type="InterPro" id="IPR036291">
    <property type="entry name" value="NAD(P)-bd_dom_sf"/>
</dbReference>
<proteinExistence type="inferred from homology"/>
<feature type="binding site" evidence="9">
    <location>
        <position position="174"/>
    </location>
    <ligand>
        <name>1-deoxy-D-xylulose 5-phosphate</name>
        <dbReference type="ChEBI" id="CHEBI:57792"/>
    </ligand>
</feature>
<dbReference type="InterPro" id="IPR003821">
    <property type="entry name" value="DXP_reductoisomerase"/>
</dbReference>
<comment type="caution">
    <text evidence="9">Lacks conserved residue(s) required for the propagation of feature annotation.</text>
</comment>
<evidence type="ECO:0000313" key="14">
    <source>
        <dbReference type="Proteomes" id="UP000434639"/>
    </source>
</evidence>
<feature type="binding site" evidence="9">
    <location>
        <position position="203"/>
    </location>
    <ligand>
        <name>NADPH</name>
        <dbReference type="ChEBI" id="CHEBI:57783"/>
    </ligand>
</feature>
<keyword evidence="14" id="KW-1185">Reference proteome</keyword>
<dbReference type="FunFam" id="3.40.50.720:FF:000045">
    <property type="entry name" value="1-deoxy-D-xylulose 5-phosphate reductoisomerase"/>
    <property type="match status" value="1"/>
</dbReference>
<dbReference type="PANTHER" id="PTHR30525">
    <property type="entry name" value="1-DEOXY-D-XYLULOSE 5-PHOSPHATE REDUCTOISOMERASE"/>
    <property type="match status" value="1"/>
</dbReference>
<feature type="binding site" evidence="9">
    <location>
        <position position="149"/>
    </location>
    <ligand>
        <name>1-deoxy-D-xylulose 5-phosphate</name>
        <dbReference type="ChEBI" id="CHEBI:57792"/>
    </ligand>
</feature>
<evidence type="ECO:0000256" key="5">
    <source>
        <dbReference type="ARBA" id="ARBA00023002"/>
    </source>
</evidence>
<evidence type="ECO:0000256" key="4">
    <source>
        <dbReference type="ARBA" id="ARBA00022857"/>
    </source>
</evidence>
<feature type="binding site" evidence="9">
    <location>
        <position position="11"/>
    </location>
    <ligand>
        <name>NADPH</name>
        <dbReference type="ChEBI" id="CHEBI:57783"/>
    </ligand>
</feature>
<dbReference type="InterPro" id="IPR026877">
    <property type="entry name" value="DXPR_C"/>
</dbReference>
<feature type="binding site" evidence="9">
    <location>
        <position position="150"/>
    </location>
    <ligand>
        <name>1-deoxy-D-xylulose 5-phosphate</name>
        <dbReference type="ChEBI" id="CHEBI:57792"/>
    </ligand>
</feature>
<comment type="catalytic activity">
    <reaction evidence="8">
        <text>2-C-methyl-D-erythritol 4-phosphate + NADP(+) = 1-deoxy-D-xylulose 5-phosphate + NADPH + H(+)</text>
        <dbReference type="Rhea" id="RHEA:13717"/>
        <dbReference type="ChEBI" id="CHEBI:15378"/>
        <dbReference type="ChEBI" id="CHEBI:57783"/>
        <dbReference type="ChEBI" id="CHEBI:57792"/>
        <dbReference type="ChEBI" id="CHEBI:58262"/>
        <dbReference type="ChEBI" id="CHEBI:58349"/>
        <dbReference type="EC" id="1.1.1.267"/>
    </reaction>
    <physiologicalReaction direction="right-to-left" evidence="8">
        <dbReference type="Rhea" id="RHEA:13719"/>
    </physiologicalReaction>
</comment>
<gene>
    <name evidence="9" type="primary">dxr</name>
    <name evidence="13" type="ORF">GKZ89_05085</name>
</gene>
<dbReference type="Pfam" id="PF08436">
    <property type="entry name" value="DXP_redisom_C"/>
    <property type="match status" value="1"/>
</dbReference>
<dbReference type="PANTHER" id="PTHR30525:SF0">
    <property type="entry name" value="1-DEOXY-D-XYLULOSE 5-PHOSPHATE REDUCTOISOMERASE, CHLOROPLASTIC"/>
    <property type="match status" value="1"/>
</dbReference>
<dbReference type="OrthoDB" id="9806546at2"/>
<organism evidence="13 14">
    <name type="scientific">Metabacillus mangrovi</name>
    <dbReference type="NCBI Taxonomy" id="1491830"/>
    <lineage>
        <taxon>Bacteria</taxon>
        <taxon>Bacillati</taxon>
        <taxon>Bacillota</taxon>
        <taxon>Bacilli</taxon>
        <taxon>Bacillales</taxon>
        <taxon>Bacillaceae</taxon>
        <taxon>Metabacillus</taxon>
    </lineage>
</organism>
<dbReference type="Proteomes" id="UP000434639">
    <property type="component" value="Unassembled WGS sequence"/>
</dbReference>
<keyword evidence="9" id="KW-0460">Magnesium</keyword>
<dbReference type="NCBIfam" id="NF009114">
    <property type="entry name" value="PRK12464.1"/>
    <property type="match status" value="1"/>
</dbReference>
<feature type="binding site" evidence="9">
    <location>
        <position position="38"/>
    </location>
    <ligand>
        <name>NADPH</name>
        <dbReference type="ChEBI" id="CHEBI:57783"/>
    </ligand>
</feature>
<dbReference type="AlphaFoldDB" id="A0A7X2S4R4"/>
<feature type="binding site" evidence="9">
    <location>
        <position position="124"/>
    </location>
    <ligand>
        <name>NADPH</name>
        <dbReference type="ChEBI" id="CHEBI:57783"/>
    </ligand>
</feature>
<feature type="binding site" evidence="9">
    <location>
        <position position="215"/>
    </location>
    <ligand>
        <name>1-deoxy-D-xylulose 5-phosphate</name>
        <dbReference type="ChEBI" id="CHEBI:57792"/>
    </ligand>
</feature>
<evidence type="ECO:0000256" key="2">
    <source>
        <dbReference type="ARBA" id="ARBA00006825"/>
    </source>
</evidence>
<feature type="binding site" evidence="9">
    <location>
        <position position="197"/>
    </location>
    <ligand>
        <name>1-deoxy-D-xylulose 5-phosphate</name>
        <dbReference type="ChEBI" id="CHEBI:57792"/>
    </ligand>
</feature>
<dbReference type="HAMAP" id="MF_00183">
    <property type="entry name" value="DXP_reductoisom"/>
    <property type="match status" value="1"/>
</dbReference>
<dbReference type="PIRSF" id="PIRSF006205">
    <property type="entry name" value="Dxp_reductismrs"/>
    <property type="match status" value="1"/>
</dbReference>
<dbReference type="SUPFAM" id="SSF55347">
    <property type="entry name" value="Glyceraldehyde-3-phosphate dehydrogenase-like, C-terminal domain"/>
    <property type="match status" value="1"/>
</dbReference>
<dbReference type="EC" id="1.1.1.267" evidence="9"/>
<dbReference type="Gene3D" id="1.10.1740.10">
    <property type="match status" value="1"/>
</dbReference>
<dbReference type="InterPro" id="IPR036169">
    <property type="entry name" value="DXPR_C_sf"/>
</dbReference>
<comment type="similarity">
    <text evidence="2 9">Belongs to the DXR family.</text>
</comment>
<feature type="binding site" evidence="9">
    <location>
        <position position="216"/>
    </location>
    <ligand>
        <name>1-deoxy-D-xylulose 5-phosphate</name>
        <dbReference type="ChEBI" id="CHEBI:57792"/>
    </ligand>
</feature>
<feature type="binding site" evidence="9">
    <location>
        <position position="36"/>
    </location>
    <ligand>
        <name>NADPH</name>
        <dbReference type="ChEBI" id="CHEBI:57783"/>
    </ligand>
</feature>
<feature type="binding site" evidence="9">
    <location>
        <position position="123"/>
    </location>
    <ligand>
        <name>1-deoxy-D-xylulose 5-phosphate</name>
        <dbReference type="ChEBI" id="CHEBI:57792"/>
    </ligand>
</feature>
<keyword evidence="13" id="KW-0413">Isomerase</keyword>
<dbReference type="SUPFAM" id="SSF69055">
    <property type="entry name" value="1-deoxy-D-xylulose-5-phosphate reductoisomerase, C-terminal domain"/>
    <property type="match status" value="1"/>
</dbReference>
<dbReference type="NCBIfam" id="TIGR00243">
    <property type="entry name" value="Dxr"/>
    <property type="match status" value="1"/>
</dbReference>
<comment type="function">
    <text evidence="9">Catalyzes the NADPH-dependent rearrangement and reduction of 1-deoxy-D-xylulose-5-phosphate (DXP) to 2-C-methyl-D-erythritol 4-phosphate (MEP).</text>
</comment>
<evidence type="ECO:0000313" key="13">
    <source>
        <dbReference type="EMBL" id="MTH52776.1"/>
    </source>
</evidence>
<dbReference type="GO" id="GO:0016853">
    <property type="term" value="F:isomerase activity"/>
    <property type="evidence" value="ECO:0007669"/>
    <property type="project" value="UniProtKB-KW"/>
</dbReference>
<dbReference type="GO" id="GO:0030604">
    <property type="term" value="F:1-deoxy-D-xylulose-5-phosphate reductoisomerase activity"/>
    <property type="evidence" value="ECO:0007669"/>
    <property type="project" value="UniProtKB-UniRule"/>
</dbReference>
<accession>A0A7X2S4R4</accession>
<dbReference type="GO" id="GO:0051484">
    <property type="term" value="P:isopentenyl diphosphate biosynthetic process, methylerythritol 4-phosphate pathway involved in terpenoid biosynthetic process"/>
    <property type="evidence" value="ECO:0007669"/>
    <property type="project" value="UniProtKB-ARBA"/>
</dbReference>
<evidence type="ECO:0000256" key="3">
    <source>
        <dbReference type="ARBA" id="ARBA00022723"/>
    </source>
</evidence>
<dbReference type="Pfam" id="PF13288">
    <property type="entry name" value="DXPR_C"/>
    <property type="match status" value="1"/>
</dbReference>
<dbReference type="GO" id="GO:0030145">
    <property type="term" value="F:manganese ion binding"/>
    <property type="evidence" value="ECO:0007669"/>
    <property type="project" value="TreeGrafter"/>
</dbReference>
<evidence type="ECO:0000256" key="1">
    <source>
        <dbReference type="ARBA" id="ARBA00005094"/>
    </source>
</evidence>
<keyword evidence="6 9" id="KW-0464">Manganese</keyword>